<sequence>VREIGRFLDGLRKARTAPAKSLQPAAAMMIGPQLNRETASKPVGVCVLRKLTVCPRAHGVPSPVCGHGGTIDIAVHEVLEGGALKELHRASGNDRGGRRVDRRFTKCMREFFCDGLWEDYEREHPEEFQKFMDDFICFRQADLSRKKRDEVHKTASSKCSQSTPEN</sequence>
<feature type="compositionally biased region" description="Polar residues" evidence="1">
    <location>
        <begin position="154"/>
        <end position="166"/>
    </location>
</feature>
<dbReference type="AlphaFoldDB" id="A0AAW0MIU8"/>
<protein>
    <submittedName>
        <fullName evidence="2">Uncharacterized protein</fullName>
    </submittedName>
</protein>
<dbReference type="Proteomes" id="UP001460270">
    <property type="component" value="Unassembled WGS sequence"/>
</dbReference>
<evidence type="ECO:0000313" key="2">
    <source>
        <dbReference type="EMBL" id="KAK7880239.1"/>
    </source>
</evidence>
<dbReference type="PANTHER" id="PTHR14187:SF5">
    <property type="entry name" value="HEAT SHOCK 70 KDA PROTEIN 12A"/>
    <property type="match status" value="1"/>
</dbReference>
<reference evidence="3" key="1">
    <citation type="submission" date="2024-04" db="EMBL/GenBank/DDBJ databases">
        <title>Salinicola lusitanus LLJ914,a marine bacterium isolated from the Okinawa Trough.</title>
        <authorList>
            <person name="Li J."/>
        </authorList>
    </citation>
    <scope>NUCLEOTIDE SEQUENCE [LARGE SCALE GENOMIC DNA]</scope>
</reference>
<evidence type="ECO:0000313" key="3">
    <source>
        <dbReference type="Proteomes" id="UP001460270"/>
    </source>
</evidence>
<dbReference type="EMBL" id="JBBPFD010000123">
    <property type="protein sequence ID" value="KAK7880239.1"/>
    <property type="molecule type" value="Genomic_DNA"/>
</dbReference>
<name>A0AAW0MIU8_9GOBI</name>
<feature type="region of interest" description="Disordered" evidence="1">
    <location>
        <begin position="146"/>
        <end position="166"/>
    </location>
</feature>
<accession>A0AAW0MIU8</accession>
<feature type="non-terminal residue" evidence="2">
    <location>
        <position position="1"/>
    </location>
</feature>
<organism evidence="2 3">
    <name type="scientific">Mugilogobius chulae</name>
    <name type="common">yellowstripe goby</name>
    <dbReference type="NCBI Taxonomy" id="88201"/>
    <lineage>
        <taxon>Eukaryota</taxon>
        <taxon>Metazoa</taxon>
        <taxon>Chordata</taxon>
        <taxon>Craniata</taxon>
        <taxon>Vertebrata</taxon>
        <taxon>Euteleostomi</taxon>
        <taxon>Actinopterygii</taxon>
        <taxon>Neopterygii</taxon>
        <taxon>Teleostei</taxon>
        <taxon>Neoteleostei</taxon>
        <taxon>Acanthomorphata</taxon>
        <taxon>Gobiaria</taxon>
        <taxon>Gobiiformes</taxon>
        <taxon>Gobioidei</taxon>
        <taxon>Gobiidae</taxon>
        <taxon>Gobionellinae</taxon>
        <taxon>Mugilogobius</taxon>
    </lineage>
</organism>
<keyword evidence="3" id="KW-1185">Reference proteome</keyword>
<evidence type="ECO:0000256" key="1">
    <source>
        <dbReference type="SAM" id="MobiDB-lite"/>
    </source>
</evidence>
<dbReference type="PANTHER" id="PTHR14187">
    <property type="entry name" value="ALPHA KINASE/ELONGATION FACTOR 2 KINASE"/>
    <property type="match status" value="1"/>
</dbReference>
<gene>
    <name evidence="2" type="ORF">WMY93_033087</name>
</gene>
<comment type="caution">
    <text evidence="2">The sequence shown here is derived from an EMBL/GenBank/DDBJ whole genome shotgun (WGS) entry which is preliminary data.</text>
</comment>
<proteinExistence type="predicted"/>